<dbReference type="InterPro" id="IPR027417">
    <property type="entry name" value="P-loop_NTPase"/>
</dbReference>
<dbReference type="Pfam" id="PF00270">
    <property type="entry name" value="DEAD"/>
    <property type="match status" value="1"/>
</dbReference>
<dbReference type="NCBIfam" id="TIGR01389">
    <property type="entry name" value="recQ"/>
    <property type="match status" value="1"/>
</dbReference>
<keyword evidence="7 20" id="KW-0378">Hydrolase</keyword>
<evidence type="ECO:0000256" key="9">
    <source>
        <dbReference type="ARBA" id="ARBA00022833"/>
    </source>
</evidence>
<reference evidence="20 21" key="1">
    <citation type="submission" date="2018-10" db="EMBL/GenBank/DDBJ databases">
        <authorList>
            <person name="Chen W.-M."/>
        </authorList>
    </citation>
    <scope>NUCLEOTIDE SEQUENCE [LARGE SCALE GENOMIC DNA]</scope>
    <source>
        <strain evidence="20 21">THS-13</strain>
    </source>
</reference>
<dbReference type="Gene3D" id="1.10.150.80">
    <property type="entry name" value="HRDC domain"/>
    <property type="match status" value="1"/>
</dbReference>
<organism evidence="20 21">
    <name type="scientific">Stagnimonas aquatica</name>
    <dbReference type="NCBI Taxonomy" id="2689987"/>
    <lineage>
        <taxon>Bacteria</taxon>
        <taxon>Pseudomonadati</taxon>
        <taxon>Pseudomonadota</taxon>
        <taxon>Gammaproteobacteria</taxon>
        <taxon>Nevskiales</taxon>
        <taxon>Nevskiaceae</taxon>
        <taxon>Stagnimonas</taxon>
    </lineage>
</organism>
<dbReference type="InterPro" id="IPR002121">
    <property type="entry name" value="HRDC_dom"/>
</dbReference>
<dbReference type="PROSITE" id="PS50967">
    <property type="entry name" value="HRDC"/>
    <property type="match status" value="1"/>
</dbReference>
<dbReference type="Proteomes" id="UP000282106">
    <property type="component" value="Unassembled WGS sequence"/>
</dbReference>
<keyword evidence="10" id="KW-0067">ATP-binding</keyword>
<dbReference type="GO" id="GO:0006281">
    <property type="term" value="P:DNA repair"/>
    <property type="evidence" value="ECO:0007669"/>
    <property type="project" value="UniProtKB-KW"/>
</dbReference>
<evidence type="ECO:0000256" key="6">
    <source>
        <dbReference type="ARBA" id="ARBA00022763"/>
    </source>
</evidence>
<dbReference type="InterPro" id="IPR018982">
    <property type="entry name" value="RQC_domain"/>
</dbReference>
<dbReference type="EMBL" id="RJVO01000002">
    <property type="protein sequence ID" value="ROH91690.1"/>
    <property type="molecule type" value="Genomic_DNA"/>
</dbReference>
<evidence type="ECO:0000256" key="15">
    <source>
        <dbReference type="ARBA" id="ARBA00034617"/>
    </source>
</evidence>
<evidence type="ECO:0000313" key="20">
    <source>
        <dbReference type="EMBL" id="ROH91690.1"/>
    </source>
</evidence>
<evidence type="ECO:0000259" key="18">
    <source>
        <dbReference type="PROSITE" id="PS51192"/>
    </source>
</evidence>
<dbReference type="InParanoid" id="A0A3N0VG91"/>
<keyword evidence="5" id="KW-0547">Nucleotide-binding</keyword>
<dbReference type="AlphaFoldDB" id="A0A3N0VG91"/>
<dbReference type="GO" id="GO:0016787">
    <property type="term" value="F:hydrolase activity"/>
    <property type="evidence" value="ECO:0007669"/>
    <property type="project" value="UniProtKB-KW"/>
</dbReference>
<evidence type="ECO:0000256" key="3">
    <source>
        <dbReference type="ARBA" id="ARBA00005446"/>
    </source>
</evidence>
<dbReference type="SUPFAM" id="SSF52540">
    <property type="entry name" value="P-loop containing nucleoside triphosphate hydrolases"/>
    <property type="match status" value="2"/>
</dbReference>
<evidence type="ECO:0000256" key="4">
    <source>
        <dbReference type="ARBA" id="ARBA00022723"/>
    </source>
</evidence>
<dbReference type="GO" id="GO:0006260">
    <property type="term" value="P:DNA replication"/>
    <property type="evidence" value="ECO:0007669"/>
    <property type="project" value="InterPro"/>
</dbReference>
<dbReference type="NCBIfam" id="TIGR00614">
    <property type="entry name" value="recQ_fam"/>
    <property type="match status" value="1"/>
</dbReference>
<evidence type="ECO:0000256" key="1">
    <source>
        <dbReference type="ARBA" id="ARBA00001946"/>
    </source>
</evidence>
<dbReference type="FunCoup" id="A0A3N0VG91">
    <property type="interactions" value="388"/>
</dbReference>
<dbReference type="InterPro" id="IPR014001">
    <property type="entry name" value="Helicase_ATP-bd"/>
</dbReference>
<sequence>MQNPLQLSLQTSLKQHFGFDHFRPGQESIVVDALAHRDLLAVMPTGGGKSLCFQLPALLMPGVMVVVSPLIALMQDQVRLLADNGIAATFLNSSLKAGEGGERMGALLRGEIKLLYLAPERLLSSEFLDGFLPRLAEAQGISAFTLDEAHCVSEWGHDFRPEYRQLSRLRERFPQVPVYAFTATATPRVRSDIIRQLALREPAVHVASFDRHNLYYAVKPKTSRTYGELLAQARAGGAGIVYCLSRKRVDELSQKLRADGIAALPYHAGLDAETRSQNQERYIRDDVSVMVATVAFGMGINKPDVRWVLHYDLPKSLEGYYQEAGRAGRDGEPARCTLYFGAGDIHTAEFLIAQKLDPVTSEPLLEEQRQARQQLRQVLDYAETSACRRQVQLAYFGETFVGPCGACDNCTTPRVTEDWTVPAQQLLSTVARLAKLNQRFGAGHIIDILRGAKTEKLIRQNHETISTYGLGKDRPVEDWRHLARVLKHEGLLGETQDGYPVLTLTAGSWQVLKGERRVELAAPPKAEKAPPRGRGNRSATEAVPLAGAEERLFQHLRALRKRLADEQGVPPYVVFADAALRAMAQQQPATLTAFAEIPGVGEAKLKHYGEAFTSAIREALAPT</sequence>
<keyword evidence="4" id="KW-0479">Metal-binding</keyword>
<dbReference type="Pfam" id="PF16124">
    <property type="entry name" value="RecQ_Zn_bind"/>
    <property type="match status" value="1"/>
</dbReference>
<feature type="domain" description="Helicase C-terminal" evidence="19">
    <location>
        <begin position="210"/>
        <end position="379"/>
    </location>
</feature>
<comment type="cofactor">
    <cofactor evidence="2">
        <name>Zn(2+)</name>
        <dbReference type="ChEBI" id="CHEBI:29105"/>
    </cofactor>
</comment>
<keyword evidence="14" id="KW-0413">Isomerase</keyword>
<dbReference type="SMART" id="SM00341">
    <property type="entry name" value="HRDC"/>
    <property type="match status" value="1"/>
</dbReference>
<dbReference type="SMART" id="SM00490">
    <property type="entry name" value="HELICc"/>
    <property type="match status" value="1"/>
</dbReference>
<keyword evidence="12" id="KW-0233">DNA recombination</keyword>
<dbReference type="PROSITE" id="PS51192">
    <property type="entry name" value="HELICASE_ATP_BIND_1"/>
    <property type="match status" value="1"/>
</dbReference>
<comment type="cofactor">
    <cofactor evidence="1">
        <name>Mg(2+)</name>
        <dbReference type="ChEBI" id="CHEBI:18420"/>
    </cofactor>
</comment>
<proteinExistence type="inferred from homology"/>
<dbReference type="GO" id="GO:0043590">
    <property type="term" value="C:bacterial nucleoid"/>
    <property type="evidence" value="ECO:0007669"/>
    <property type="project" value="TreeGrafter"/>
</dbReference>
<dbReference type="GO" id="GO:0003677">
    <property type="term" value="F:DNA binding"/>
    <property type="evidence" value="ECO:0007669"/>
    <property type="project" value="UniProtKB-KW"/>
</dbReference>
<evidence type="ECO:0000256" key="7">
    <source>
        <dbReference type="ARBA" id="ARBA00022801"/>
    </source>
</evidence>
<keyword evidence="9" id="KW-0862">Zinc</keyword>
<evidence type="ECO:0000256" key="2">
    <source>
        <dbReference type="ARBA" id="ARBA00001947"/>
    </source>
</evidence>
<dbReference type="GO" id="GO:0005524">
    <property type="term" value="F:ATP binding"/>
    <property type="evidence" value="ECO:0007669"/>
    <property type="project" value="UniProtKB-KW"/>
</dbReference>
<evidence type="ECO:0000256" key="12">
    <source>
        <dbReference type="ARBA" id="ARBA00023172"/>
    </source>
</evidence>
<dbReference type="GO" id="GO:0009378">
    <property type="term" value="F:four-way junction helicase activity"/>
    <property type="evidence" value="ECO:0007669"/>
    <property type="project" value="TreeGrafter"/>
</dbReference>
<dbReference type="SUPFAM" id="SSF47819">
    <property type="entry name" value="HRDC-like"/>
    <property type="match status" value="1"/>
</dbReference>
<comment type="caution">
    <text evidence="20">The sequence shown here is derived from an EMBL/GenBank/DDBJ whole genome shotgun (WGS) entry which is preliminary data.</text>
</comment>
<dbReference type="InterPro" id="IPR032284">
    <property type="entry name" value="RecQ_Zn-bd"/>
</dbReference>
<keyword evidence="8 20" id="KW-0347">Helicase</keyword>
<dbReference type="Gene3D" id="3.40.50.300">
    <property type="entry name" value="P-loop containing nucleotide triphosphate hydrolases"/>
    <property type="match status" value="2"/>
</dbReference>
<dbReference type="GO" id="GO:0043138">
    <property type="term" value="F:3'-5' DNA helicase activity"/>
    <property type="evidence" value="ECO:0007669"/>
    <property type="project" value="UniProtKB-EC"/>
</dbReference>
<evidence type="ECO:0000256" key="11">
    <source>
        <dbReference type="ARBA" id="ARBA00023125"/>
    </source>
</evidence>
<feature type="domain" description="HRDC" evidence="17">
    <location>
        <begin position="546"/>
        <end position="623"/>
    </location>
</feature>
<dbReference type="RefSeq" id="WP_123210734.1">
    <property type="nucleotide sequence ID" value="NZ_RJVO01000002.1"/>
</dbReference>
<dbReference type="InterPro" id="IPR044876">
    <property type="entry name" value="HRDC_dom_sf"/>
</dbReference>
<evidence type="ECO:0000259" key="19">
    <source>
        <dbReference type="PROSITE" id="PS51194"/>
    </source>
</evidence>
<dbReference type="GO" id="GO:0006310">
    <property type="term" value="P:DNA recombination"/>
    <property type="evidence" value="ECO:0007669"/>
    <property type="project" value="UniProtKB-UniRule"/>
</dbReference>
<evidence type="ECO:0000259" key="17">
    <source>
        <dbReference type="PROSITE" id="PS50967"/>
    </source>
</evidence>
<dbReference type="SMART" id="SM00956">
    <property type="entry name" value="RQC"/>
    <property type="match status" value="1"/>
</dbReference>
<dbReference type="FunFam" id="3.40.50.300:FF:000296">
    <property type="entry name" value="ATP-dependent DNA helicase RecQ"/>
    <property type="match status" value="1"/>
</dbReference>
<gene>
    <name evidence="20" type="primary">recQ</name>
    <name evidence="20" type="ORF">ED208_04710</name>
</gene>
<feature type="domain" description="Helicase ATP-binding" evidence="18">
    <location>
        <begin position="30"/>
        <end position="203"/>
    </location>
</feature>
<dbReference type="GO" id="GO:0030894">
    <property type="term" value="C:replisome"/>
    <property type="evidence" value="ECO:0007669"/>
    <property type="project" value="TreeGrafter"/>
</dbReference>
<comment type="similarity">
    <text evidence="3">Belongs to the helicase family. RecQ subfamily.</text>
</comment>
<accession>A0A3N0VG91</accession>
<dbReference type="InterPro" id="IPR006293">
    <property type="entry name" value="DNA_helicase_ATP-dep_RecQ_bac"/>
</dbReference>
<dbReference type="PANTHER" id="PTHR13710">
    <property type="entry name" value="DNA HELICASE RECQ FAMILY MEMBER"/>
    <property type="match status" value="1"/>
</dbReference>
<evidence type="ECO:0000256" key="10">
    <source>
        <dbReference type="ARBA" id="ARBA00022840"/>
    </source>
</evidence>
<dbReference type="FunFam" id="3.40.50.300:FF:000156">
    <property type="entry name" value="ATP-dependent DNA helicase recQ"/>
    <property type="match status" value="1"/>
</dbReference>
<comment type="catalytic activity">
    <reaction evidence="15">
        <text>Couples ATP hydrolysis with the unwinding of duplex DNA by translocating in the 3'-5' direction.</text>
        <dbReference type="EC" id="5.6.2.4"/>
    </reaction>
</comment>
<keyword evidence="6" id="KW-0227">DNA damage</keyword>
<dbReference type="GO" id="GO:0009432">
    <property type="term" value="P:SOS response"/>
    <property type="evidence" value="ECO:0007669"/>
    <property type="project" value="UniProtKB-UniRule"/>
</dbReference>
<dbReference type="GO" id="GO:0005737">
    <property type="term" value="C:cytoplasm"/>
    <property type="evidence" value="ECO:0007669"/>
    <property type="project" value="TreeGrafter"/>
</dbReference>
<name>A0A3N0VG91_9GAMM</name>
<dbReference type="InterPro" id="IPR036388">
    <property type="entry name" value="WH-like_DNA-bd_sf"/>
</dbReference>
<dbReference type="InterPro" id="IPR010997">
    <property type="entry name" value="HRDC-like_sf"/>
</dbReference>
<evidence type="ECO:0000256" key="16">
    <source>
        <dbReference type="NCBIfam" id="TIGR01389"/>
    </source>
</evidence>
<dbReference type="GO" id="GO:0046872">
    <property type="term" value="F:metal ion binding"/>
    <property type="evidence" value="ECO:0007669"/>
    <property type="project" value="UniProtKB-KW"/>
</dbReference>
<keyword evidence="21" id="KW-1185">Reference proteome</keyword>
<evidence type="ECO:0000256" key="5">
    <source>
        <dbReference type="ARBA" id="ARBA00022741"/>
    </source>
</evidence>
<dbReference type="PANTHER" id="PTHR13710:SF105">
    <property type="entry name" value="ATP-DEPENDENT DNA HELICASE Q1"/>
    <property type="match status" value="1"/>
</dbReference>
<evidence type="ECO:0000256" key="13">
    <source>
        <dbReference type="ARBA" id="ARBA00023204"/>
    </source>
</evidence>
<dbReference type="CDD" id="cd17920">
    <property type="entry name" value="DEXHc_RecQ"/>
    <property type="match status" value="1"/>
</dbReference>
<dbReference type="Gene3D" id="1.10.10.10">
    <property type="entry name" value="Winged helix-like DNA-binding domain superfamily/Winged helix DNA-binding domain"/>
    <property type="match status" value="1"/>
</dbReference>
<dbReference type="PROSITE" id="PS51194">
    <property type="entry name" value="HELICASE_CTER"/>
    <property type="match status" value="1"/>
</dbReference>
<dbReference type="Pfam" id="PF00271">
    <property type="entry name" value="Helicase_C"/>
    <property type="match status" value="1"/>
</dbReference>
<evidence type="ECO:0000256" key="14">
    <source>
        <dbReference type="ARBA" id="ARBA00023235"/>
    </source>
</evidence>
<dbReference type="InterPro" id="IPR011545">
    <property type="entry name" value="DEAD/DEAH_box_helicase_dom"/>
</dbReference>
<dbReference type="EC" id="5.6.2.4" evidence="16"/>
<dbReference type="Pfam" id="PF09382">
    <property type="entry name" value="RQC"/>
    <property type="match status" value="1"/>
</dbReference>
<protein>
    <recommendedName>
        <fullName evidence="16">DNA helicase RecQ</fullName>
        <ecNumber evidence="16">5.6.2.4</ecNumber>
    </recommendedName>
</protein>
<dbReference type="InterPro" id="IPR004589">
    <property type="entry name" value="DNA_helicase_ATP-dep_RecQ"/>
</dbReference>
<dbReference type="Pfam" id="PF00570">
    <property type="entry name" value="HRDC"/>
    <property type="match status" value="1"/>
</dbReference>
<evidence type="ECO:0000256" key="8">
    <source>
        <dbReference type="ARBA" id="ARBA00022806"/>
    </source>
</evidence>
<dbReference type="SMART" id="SM00487">
    <property type="entry name" value="DEXDc"/>
    <property type="match status" value="1"/>
</dbReference>
<evidence type="ECO:0000313" key="21">
    <source>
        <dbReference type="Proteomes" id="UP000282106"/>
    </source>
</evidence>
<dbReference type="CDD" id="cd18794">
    <property type="entry name" value="SF2_C_RecQ"/>
    <property type="match status" value="1"/>
</dbReference>
<dbReference type="InterPro" id="IPR001650">
    <property type="entry name" value="Helicase_C-like"/>
</dbReference>
<keyword evidence="11" id="KW-0238">DNA-binding</keyword>
<keyword evidence="13" id="KW-0234">DNA repair</keyword>